<evidence type="ECO:0000256" key="1">
    <source>
        <dbReference type="ARBA" id="ARBA00010641"/>
    </source>
</evidence>
<comment type="caution">
    <text evidence="7">The sequence shown here is derived from an EMBL/GenBank/DDBJ whole genome shotgun (WGS) entry which is preliminary data.</text>
</comment>
<comment type="similarity">
    <text evidence="1">Belongs to the sigma-70 factor family. ECF subfamily.</text>
</comment>
<dbReference type="Pfam" id="PF04542">
    <property type="entry name" value="Sigma70_r2"/>
    <property type="match status" value="1"/>
</dbReference>
<proteinExistence type="inferred from homology"/>
<keyword evidence="8" id="KW-1185">Reference proteome</keyword>
<dbReference type="InterPro" id="IPR013325">
    <property type="entry name" value="RNA_pol_sigma_r2"/>
</dbReference>
<dbReference type="InterPro" id="IPR014284">
    <property type="entry name" value="RNA_pol_sigma-70_dom"/>
</dbReference>
<evidence type="ECO:0000259" key="6">
    <source>
        <dbReference type="Pfam" id="PF08281"/>
    </source>
</evidence>
<dbReference type="SUPFAM" id="SSF88659">
    <property type="entry name" value="Sigma3 and sigma4 domains of RNA polymerase sigma factors"/>
    <property type="match status" value="1"/>
</dbReference>
<dbReference type="Proteomes" id="UP001501594">
    <property type="component" value="Unassembled WGS sequence"/>
</dbReference>
<dbReference type="InterPro" id="IPR036388">
    <property type="entry name" value="WH-like_DNA-bd_sf"/>
</dbReference>
<dbReference type="Gene3D" id="1.10.1740.10">
    <property type="match status" value="1"/>
</dbReference>
<dbReference type="InterPro" id="IPR013324">
    <property type="entry name" value="RNA_pol_sigma_r3/r4-like"/>
</dbReference>
<feature type="domain" description="RNA polymerase sigma factor 70 region 4 type 2" evidence="6">
    <location>
        <begin position="132"/>
        <end position="183"/>
    </location>
</feature>
<keyword evidence="4" id="KW-0804">Transcription</keyword>
<keyword evidence="2" id="KW-0805">Transcription regulation</keyword>
<dbReference type="NCBIfam" id="TIGR02937">
    <property type="entry name" value="sigma70-ECF"/>
    <property type="match status" value="1"/>
</dbReference>
<dbReference type="SUPFAM" id="SSF88946">
    <property type="entry name" value="Sigma2 domain of RNA polymerase sigma factors"/>
    <property type="match status" value="1"/>
</dbReference>
<evidence type="ECO:0000256" key="4">
    <source>
        <dbReference type="ARBA" id="ARBA00023163"/>
    </source>
</evidence>
<keyword evidence="3" id="KW-0731">Sigma factor</keyword>
<dbReference type="PANTHER" id="PTHR43133:SF66">
    <property type="entry name" value="ECF RNA POLYMERASE SIGMA FACTOR SIGK"/>
    <property type="match status" value="1"/>
</dbReference>
<dbReference type="InterPro" id="IPR007627">
    <property type="entry name" value="RNA_pol_sigma70_r2"/>
</dbReference>
<dbReference type="Gene3D" id="1.10.10.10">
    <property type="entry name" value="Winged helix-like DNA-binding domain superfamily/Winged helix DNA-binding domain"/>
    <property type="match status" value="1"/>
</dbReference>
<accession>A0ABP8E348</accession>
<dbReference type="InterPro" id="IPR039425">
    <property type="entry name" value="RNA_pol_sigma-70-like"/>
</dbReference>
<dbReference type="Pfam" id="PF08281">
    <property type="entry name" value="Sigma70_r4_2"/>
    <property type="match status" value="1"/>
</dbReference>
<dbReference type="NCBIfam" id="NF007228">
    <property type="entry name" value="PRK09646.1"/>
    <property type="match status" value="1"/>
</dbReference>
<gene>
    <name evidence="7" type="ORF">GCM10022256_21940</name>
</gene>
<reference evidence="8" key="1">
    <citation type="journal article" date="2019" name="Int. J. Syst. Evol. Microbiol.">
        <title>The Global Catalogue of Microorganisms (GCM) 10K type strain sequencing project: providing services to taxonomists for standard genome sequencing and annotation.</title>
        <authorList>
            <consortium name="The Broad Institute Genomics Platform"/>
            <consortium name="The Broad Institute Genome Sequencing Center for Infectious Disease"/>
            <person name="Wu L."/>
            <person name="Ma J."/>
        </authorList>
    </citation>
    <scope>NUCLEOTIDE SEQUENCE [LARGE SCALE GENOMIC DNA]</scope>
    <source>
        <strain evidence="8">JCM 17442</strain>
    </source>
</reference>
<feature type="domain" description="RNA polymerase sigma-70 region 2" evidence="5">
    <location>
        <begin position="33"/>
        <end position="100"/>
    </location>
</feature>
<evidence type="ECO:0000256" key="2">
    <source>
        <dbReference type="ARBA" id="ARBA00023015"/>
    </source>
</evidence>
<organism evidence="7 8">
    <name type="scientific">Frondihabitans peucedani</name>
    <dbReference type="NCBI Taxonomy" id="598626"/>
    <lineage>
        <taxon>Bacteria</taxon>
        <taxon>Bacillati</taxon>
        <taxon>Actinomycetota</taxon>
        <taxon>Actinomycetes</taxon>
        <taxon>Micrococcales</taxon>
        <taxon>Microbacteriaceae</taxon>
        <taxon>Frondihabitans</taxon>
    </lineage>
</organism>
<name>A0ABP8E348_9MICO</name>
<protein>
    <submittedName>
        <fullName evidence="7">Sigma-70 family RNA polymerase sigma factor</fullName>
    </submittedName>
</protein>
<evidence type="ECO:0000313" key="7">
    <source>
        <dbReference type="EMBL" id="GAA4266582.1"/>
    </source>
</evidence>
<dbReference type="PANTHER" id="PTHR43133">
    <property type="entry name" value="RNA POLYMERASE ECF-TYPE SIGMA FACTO"/>
    <property type="match status" value="1"/>
</dbReference>
<evidence type="ECO:0000259" key="5">
    <source>
        <dbReference type="Pfam" id="PF04542"/>
    </source>
</evidence>
<dbReference type="CDD" id="cd06171">
    <property type="entry name" value="Sigma70_r4"/>
    <property type="match status" value="1"/>
</dbReference>
<evidence type="ECO:0000256" key="3">
    <source>
        <dbReference type="ARBA" id="ARBA00023082"/>
    </source>
</evidence>
<sequence>MTLAPAPSADTPRSDDDLLLLTAEGNREAFTLLYDRTAARILGLVRRVLIDQAQSEEVTQDVFLEVWQNAKRFDPARGKALSWVLTIAHRRAIDRVRSSQSSRDRDYSVGVRDYEASRDDVAESVETRREHQRVTSALSLLTDHQRQALELTYYRGLTNVEAALQAGVPVNTMKSRLRDSLMALRRLVADAA</sequence>
<evidence type="ECO:0000313" key="8">
    <source>
        <dbReference type="Proteomes" id="UP001501594"/>
    </source>
</evidence>
<dbReference type="EMBL" id="BAABAU010000002">
    <property type="protein sequence ID" value="GAA4266582.1"/>
    <property type="molecule type" value="Genomic_DNA"/>
</dbReference>
<dbReference type="InterPro" id="IPR013249">
    <property type="entry name" value="RNA_pol_sigma70_r4_t2"/>
</dbReference>
<dbReference type="RefSeq" id="WP_344796107.1">
    <property type="nucleotide sequence ID" value="NZ_BAABAU010000002.1"/>
</dbReference>